<dbReference type="InterPro" id="IPR029062">
    <property type="entry name" value="Class_I_gatase-like"/>
</dbReference>
<dbReference type="SUPFAM" id="SSF52317">
    <property type="entry name" value="Class I glutamine amidotransferase-like"/>
    <property type="match status" value="1"/>
</dbReference>
<protein>
    <recommendedName>
        <fullName evidence="4">VWFA domain-containing protein</fullName>
    </recommendedName>
</protein>
<accession>A0A5B9PBQ3</accession>
<dbReference type="PANTHER" id="PTHR37947:SF1">
    <property type="entry name" value="BLL2462 PROTEIN"/>
    <property type="match status" value="1"/>
</dbReference>
<dbReference type="KEGG" id="mff:MFFC18_23500"/>
<dbReference type="SUPFAM" id="SSF53300">
    <property type="entry name" value="vWA-like"/>
    <property type="match status" value="1"/>
</dbReference>
<organism evidence="2 3">
    <name type="scientific">Mariniblastus fucicola</name>
    <dbReference type="NCBI Taxonomy" id="980251"/>
    <lineage>
        <taxon>Bacteria</taxon>
        <taxon>Pseudomonadati</taxon>
        <taxon>Planctomycetota</taxon>
        <taxon>Planctomycetia</taxon>
        <taxon>Pirellulales</taxon>
        <taxon>Pirellulaceae</taxon>
        <taxon>Mariniblastus</taxon>
    </lineage>
</organism>
<keyword evidence="1" id="KW-1133">Transmembrane helix</keyword>
<dbReference type="EMBL" id="CP042912">
    <property type="protein sequence ID" value="QEG22470.1"/>
    <property type="molecule type" value="Genomic_DNA"/>
</dbReference>
<feature type="transmembrane region" description="Helical" evidence="1">
    <location>
        <begin position="47"/>
        <end position="66"/>
    </location>
</feature>
<evidence type="ECO:0008006" key="4">
    <source>
        <dbReference type="Google" id="ProtNLM"/>
    </source>
</evidence>
<sequence length="749" mass="82876">MDSMQLLSVVWRPIFVTGWIWVLVALAVALSVFAYARVFDKFRYKSLLLMLNRLFSILLVSIILFGPSKLLETESVDRKGVLHILTDVSESMTTKESSGKTRLEHVHEDWLTRSALREMAENFDVHLYQFAEKPRLLGSTGDSGSIQIAKNEDTFLIRSATEVLNGRMASGSNQAMLILSDGIDSEEASVDQLGKFAQAKGVAVHTVAFGSDAISRDMAIVAAAKQQYLYPNELGSIVAKIYQVGLGSNRTMLKVQQGEETKTVPIDFKGRGVVQVEIPVQQEKAGQYEYKLSLNAITGEIELANNVHSSFVRVQPRRMQVLLLEGAPFWDTKFIAQSLRQDERIELTQVSQVNRRKRLTIVTRGEEEQTQPVSVPETLDDWARYDVVVFGRQIENLISPESAKELVELYETSGINIVCSRGRPYGSDGPGESIGAALMKIEPVAWSGEKFPKCEIELTMFGQMTRWFAPTKMGLDVETAVRRLSGFTSGDIVESVKPNARILAETVAGPNVAAAQPALLTSSGGAGSFVTVAGEGFWKWSLLSSEDQDLVGFYDAFWSNMIRWLVVGGDFQPGEKASMKLSKSSLRVGEELTVDVALKQAAATVDPQIFVTLPDGQTKPIALTPVAGRNPRFRAKVLADQGGIYEIRLNAPGLLEKDLSQKFSAYQINVEKLNTTANPMTLKMIAGQCGGEFYQPSECEKFLKQVKLDAEAAKIPPKTVYIWDRAWLMLLLSLSIGSEWIFRRYAGLI</sequence>
<name>A0A5B9PBQ3_9BACT</name>
<dbReference type="OrthoDB" id="221349at2"/>
<dbReference type="Gene3D" id="3.40.50.410">
    <property type="entry name" value="von Willebrand factor, type A domain"/>
    <property type="match status" value="1"/>
</dbReference>
<dbReference type="STRING" id="980251.GCA_001642875_04845"/>
<evidence type="ECO:0000313" key="3">
    <source>
        <dbReference type="Proteomes" id="UP000322214"/>
    </source>
</evidence>
<keyword evidence="1" id="KW-0472">Membrane</keyword>
<feature type="transmembrane region" description="Helical" evidence="1">
    <location>
        <begin position="14"/>
        <end position="35"/>
    </location>
</feature>
<dbReference type="InterPro" id="IPR036465">
    <property type="entry name" value="vWFA_dom_sf"/>
</dbReference>
<dbReference type="Gene3D" id="3.40.50.880">
    <property type="match status" value="1"/>
</dbReference>
<dbReference type="AlphaFoldDB" id="A0A5B9PBQ3"/>
<dbReference type="RefSeq" id="WP_148618810.1">
    <property type="nucleotide sequence ID" value="NZ_CP042912.1"/>
</dbReference>
<proteinExistence type="predicted"/>
<dbReference type="Proteomes" id="UP000322214">
    <property type="component" value="Chromosome"/>
</dbReference>
<dbReference type="PANTHER" id="PTHR37947">
    <property type="entry name" value="BLL2462 PROTEIN"/>
    <property type="match status" value="1"/>
</dbReference>
<evidence type="ECO:0000256" key="1">
    <source>
        <dbReference type="SAM" id="Phobius"/>
    </source>
</evidence>
<gene>
    <name evidence="2" type="ORF">MFFC18_23500</name>
</gene>
<keyword evidence="1" id="KW-0812">Transmembrane</keyword>
<reference evidence="2 3" key="1">
    <citation type="submission" date="2019-08" db="EMBL/GenBank/DDBJ databases">
        <title>Deep-cultivation of Planctomycetes and their phenomic and genomic characterization uncovers novel biology.</title>
        <authorList>
            <person name="Wiegand S."/>
            <person name="Jogler M."/>
            <person name="Boedeker C."/>
            <person name="Pinto D."/>
            <person name="Vollmers J."/>
            <person name="Rivas-Marin E."/>
            <person name="Kohn T."/>
            <person name="Peeters S.H."/>
            <person name="Heuer A."/>
            <person name="Rast P."/>
            <person name="Oberbeckmann S."/>
            <person name="Bunk B."/>
            <person name="Jeske O."/>
            <person name="Meyerdierks A."/>
            <person name="Storesund J.E."/>
            <person name="Kallscheuer N."/>
            <person name="Luecker S."/>
            <person name="Lage O.M."/>
            <person name="Pohl T."/>
            <person name="Merkel B.J."/>
            <person name="Hornburger P."/>
            <person name="Mueller R.-W."/>
            <person name="Bruemmer F."/>
            <person name="Labrenz M."/>
            <person name="Spormann A.M."/>
            <person name="Op den Camp H."/>
            <person name="Overmann J."/>
            <person name="Amann R."/>
            <person name="Jetten M.S.M."/>
            <person name="Mascher T."/>
            <person name="Medema M.H."/>
            <person name="Devos D.P."/>
            <person name="Kaster A.-K."/>
            <person name="Ovreas L."/>
            <person name="Rohde M."/>
            <person name="Galperin M.Y."/>
            <person name="Jogler C."/>
        </authorList>
    </citation>
    <scope>NUCLEOTIDE SEQUENCE [LARGE SCALE GENOMIC DNA]</scope>
    <source>
        <strain evidence="2 3">FC18</strain>
    </source>
</reference>
<keyword evidence="3" id="KW-1185">Reference proteome</keyword>
<evidence type="ECO:0000313" key="2">
    <source>
        <dbReference type="EMBL" id="QEG22470.1"/>
    </source>
</evidence>